<feature type="compositionally biased region" description="Polar residues" evidence="1">
    <location>
        <begin position="633"/>
        <end position="651"/>
    </location>
</feature>
<feature type="region of interest" description="Disordered" evidence="1">
    <location>
        <begin position="633"/>
        <end position="652"/>
    </location>
</feature>
<dbReference type="OrthoDB" id="5353360at2"/>
<gene>
    <name evidence="2" type="ORF">HMPREF2086_00264</name>
</gene>
<evidence type="ECO:0000256" key="1">
    <source>
        <dbReference type="SAM" id="MobiDB-lite"/>
    </source>
</evidence>
<dbReference type="AlphaFoldDB" id="V8CD42"/>
<evidence type="ECO:0008006" key="4">
    <source>
        <dbReference type="Google" id="ProtNLM"/>
    </source>
</evidence>
<dbReference type="EMBL" id="AZJI01000001">
    <property type="protein sequence ID" value="ETD24930.1"/>
    <property type="molecule type" value="Genomic_DNA"/>
</dbReference>
<dbReference type="PATRIC" id="fig|1357400.3.peg.370"/>
<dbReference type="HOGENOM" id="CLU_388193_0_0_7"/>
<keyword evidence="3" id="KW-1185">Reference proteome</keyword>
<evidence type="ECO:0000313" key="3">
    <source>
        <dbReference type="Proteomes" id="UP000018731"/>
    </source>
</evidence>
<comment type="caution">
    <text evidence="2">The sequence shown here is derived from an EMBL/GenBank/DDBJ whole genome shotgun (WGS) entry which is preliminary data.</text>
</comment>
<protein>
    <recommendedName>
        <fullName evidence="4">DUF342 domain-containing protein</fullName>
    </recommendedName>
</protein>
<reference evidence="2 3" key="1">
    <citation type="journal article" date="2014" name="Genome Announc.">
        <title>Draft genome sequences of six enterohepatic helicobacter species isolated from humans and one from rhesus macaques.</title>
        <authorList>
            <person name="Shen Z."/>
            <person name="Sheh A."/>
            <person name="Young S.K."/>
            <person name="Abouelliel A."/>
            <person name="Ward D.V."/>
            <person name="Earl A.M."/>
            <person name="Fox J.G."/>
        </authorList>
    </citation>
    <scope>NUCLEOTIDE SEQUENCE [LARGE SCALE GENOMIC DNA]</scope>
    <source>
        <strain evidence="2 3">MIT 99-5501</strain>
    </source>
</reference>
<sequence length="711" mass="78549">MKEYIDTTSLEQPKQHTLQSQSIQNSGFELIKACANVSKALAEFCAKNQHYTLQNIDFRLQNLRFFLSEENPASETKPLLSNALKPIPKFADILALLESSDKDFASSEGTTKIELSQAQLDALISSPLYDSAYFSISQVCDMRVFPRVLEPLFALEIDSFKVDICFDEAFCIVEDKGFIEDFYEQVKSALALGGVMLTCKNEVEQNLGLILESIAKNPAKKKEIFCLLKAKKYVPSKQARFRFVPQETWEASNGKAPQNAVFGVREGEQIAFLYKPLLGNAGRNLFGEYETPKSIDTQKLITTRQEYIDSSDTVEAIIYTAKKEGFIRIENGEFKFFQIPSGALNTRNTPPLLGGGHIDLEISCYDIAEDAIGAGVWCEVGSLKTRGCIAENTRIKAHTLIVQGSTHKSAHIKAYAAQIRTHKGKLECTHCAIENLDNGEVIAQNAKILRANGAKIATDTATIHELKSNNVVFFAKSCAIGQNKGGQNEMIFCANAGGVFAKWSKKASAYFATQKASISKLAKLAEVWENKQGSATQFLQKMSGFTEYQKQIALKDEAYAARYKEALAQANVSQILQGKIQSLQKQVLATRNQAITSLKTRLKEASLAIKEVWGYDNYVFLAKPDLSALESSQASKKNIQDGNQNDSQNNALDSSKDLDFGSGFFGSSGLDRDFAKAFTKVNAQNALDSLELKEGQSGEIILDENFKLKSK</sequence>
<dbReference type="STRING" id="1357400.HMPREF2086_00264"/>
<dbReference type="Proteomes" id="UP000018731">
    <property type="component" value="Unassembled WGS sequence"/>
</dbReference>
<dbReference type="eggNOG" id="COG1315">
    <property type="taxonomic scope" value="Bacteria"/>
</dbReference>
<evidence type="ECO:0000313" key="2">
    <source>
        <dbReference type="EMBL" id="ETD24930.1"/>
    </source>
</evidence>
<organism evidence="2 3">
    <name type="scientific">Helicobacter macacae MIT 99-5501</name>
    <dbReference type="NCBI Taxonomy" id="1357400"/>
    <lineage>
        <taxon>Bacteria</taxon>
        <taxon>Pseudomonadati</taxon>
        <taxon>Campylobacterota</taxon>
        <taxon>Epsilonproteobacteria</taxon>
        <taxon>Campylobacterales</taxon>
        <taxon>Helicobacteraceae</taxon>
        <taxon>Helicobacter</taxon>
    </lineage>
</organism>
<name>V8CD42_9HELI</name>
<proteinExistence type="predicted"/>
<accession>V8CD42</accession>
<dbReference type="RefSeq" id="WP_023926932.1">
    <property type="nucleotide sequence ID" value="NZ_KI669454.1"/>
</dbReference>